<keyword evidence="2" id="KW-0472">Membrane</keyword>
<accession>Q6MGT3</accession>
<organism evidence="3 4">
    <name type="scientific">Bdellovibrio bacteriovorus (strain ATCC 15356 / DSM 50701 / NCIMB 9529 / HD100)</name>
    <dbReference type="NCBI Taxonomy" id="264462"/>
    <lineage>
        <taxon>Bacteria</taxon>
        <taxon>Pseudomonadati</taxon>
        <taxon>Bdellovibrionota</taxon>
        <taxon>Bdellovibrionia</taxon>
        <taxon>Bdellovibrionales</taxon>
        <taxon>Pseudobdellovibrionaceae</taxon>
        <taxon>Bdellovibrio</taxon>
    </lineage>
</organism>
<evidence type="ECO:0000313" key="4">
    <source>
        <dbReference type="Proteomes" id="UP000008080"/>
    </source>
</evidence>
<evidence type="ECO:0000256" key="2">
    <source>
        <dbReference type="SAM" id="Phobius"/>
    </source>
</evidence>
<feature type="transmembrane region" description="Helical" evidence="2">
    <location>
        <begin position="21"/>
        <end position="44"/>
    </location>
</feature>
<name>Q6MGT3_BDEBA</name>
<dbReference type="HOGENOM" id="CLU_945469_0_0_7"/>
<dbReference type="eggNOG" id="ENOG502ZS1I">
    <property type="taxonomic scope" value="Bacteria"/>
</dbReference>
<proteinExistence type="predicted"/>
<feature type="transmembrane region" description="Helical" evidence="2">
    <location>
        <begin position="264"/>
        <end position="286"/>
    </location>
</feature>
<protein>
    <submittedName>
        <fullName evidence="3">Uncharacterized protein</fullName>
    </submittedName>
</protein>
<feature type="compositionally biased region" description="Gly residues" evidence="1">
    <location>
        <begin position="101"/>
        <end position="111"/>
    </location>
</feature>
<dbReference type="EMBL" id="BX842656">
    <property type="protein sequence ID" value="CAE81196.1"/>
    <property type="molecule type" value="Genomic_DNA"/>
</dbReference>
<dbReference type="STRING" id="264462.Bd3839"/>
<dbReference type="KEGG" id="bba:Bd3839"/>
<keyword evidence="2" id="KW-1133">Transmembrane helix</keyword>
<sequence length="294" mass="30114">MLLRVKKSQLTSGLPSERGQAALEYVLMLVIIVALLIGLTSQIIKPMDAFIKNYMGSYVQCLLEMGELPSIGSEDTAVEDEGCNARFQAGTWANGRPPNGSGSGGSSGSGSGSNKDGSGSGSGSDGSSGSGGGGSSGGTYAGSQSRGGSRFMNRGRRPSSGVESGGGAQGKVVEIALEGGGSGGFFRGSSGGSYGLRPGKTRSVAISGLTEMERKKLEKKANGEGKASIVTGESLTPPVKKLAVKKPPVKTFEKEEEPFTIGNFIRILFIVAIILALVVFLGGQALQMSKSFEK</sequence>
<keyword evidence="4" id="KW-1185">Reference proteome</keyword>
<dbReference type="AlphaFoldDB" id="Q6MGT3"/>
<feature type="compositionally biased region" description="Gly residues" evidence="1">
    <location>
        <begin position="118"/>
        <end position="140"/>
    </location>
</feature>
<evidence type="ECO:0000256" key="1">
    <source>
        <dbReference type="SAM" id="MobiDB-lite"/>
    </source>
</evidence>
<gene>
    <name evidence="3" type="ordered locus">Bd3839</name>
</gene>
<reference evidence="3 4" key="1">
    <citation type="journal article" date="2004" name="Science">
        <title>A predator unmasked: life cycle of Bdellovibrio bacteriovorus from a genomic perspective.</title>
        <authorList>
            <person name="Rendulic S."/>
            <person name="Jagtap P."/>
            <person name="Rosinus A."/>
            <person name="Eppinger M."/>
            <person name="Baar C."/>
            <person name="Lanz C."/>
            <person name="Keller H."/>
            <person name="Lambert C."/>
            <person name="Evans K.J."/>
            <person name="Goesmann A."/>
            <person name="Meyer F."/>
            <person name="Sockett R.E."/>
            <person name="Schuster S.C."/>
        </authorList>
    </citation>
    <scope>NUCLEOTIDE SEQUENCE [LARGE SCALE GENOMIC DNA]</scope>
    <source>
        <strain evidence="4">ATCC 15356 / DSM 50701 / NCIMB 9529 / HD100</strain>
    </source>
</reference>
<keyword evidence="2" id="KW-0812">Transmembrane</keyword>
<dbReference type="Proteomes" id="UP000008080">
    <property type="component" value="Chromosome"/>
</dbReference>
<evidence type="ECO:0000313" key="3">
    <source>
        <dbReference type="EMBL" id="CAE81196.1"/>
    </source>
</evidence>
<feature type="region of interest" description="Disordered" evidence="1">
    <location>
        <begin position="89"/>
        <end position="168"/>
    </location>
</feature>